<dbReference type="InterPro" id="IPR011009">
    <property type="entry name" value="Kinase-like_dom_sf"/>
</dbReference>
<evidence type="ECO:0000313" key="15">
    <source>
        <dbReference type="EMBL" id="KAH9299699.1"/>
    </source>
</evidence>
<evidence type="ECO:0000256" key="5">
    <source>
        <dbReference type="ARBA" id="ARBA00022679"/>
    </source>
</evidence>
<evidence type="ECO:0000259" key="14">
    <source>
        <dbReference type="PROSITE" id="PS50011"/>
    </source>
</evidence>
<organism evidence="15 16">
    <name type="scientific">Taxus chinensis</name>
    <name type="common">Chinese yew</name>
    <name type="synonym">Taxus wallichiana var. chinensis</name>
    <dbReference type="NCBI Taxonomy" id="29808"/>
    <lineage>
        <taxon>Eukaryota</taxon>
        <taxon>Viridiplantae</taxon>
        <taxon>Streptophyta</taxon>
        <taxon>Embryophyta</taxon>
        <taxon>Tracheophyta</taxon>
        <taxon>Spermatophyta</taxon>
        <taxon>Pinopsida</taxon>
        <taxon>Pinidae</taxon>
        <taxon>Conifers II</taxon>
        <taxon>Cupressales</taxon>
        <taxon>Taxaceae</taxon>
        <taxon>Taxus</taxon>
    </lineage>
</organism>
<name>A0AA38CNG2_TAXCH</name>
<feature type="domain" description="Protein kinase" evidence="14">
    <location>
        <begin position="1"/>
        <end position="192"/>
    </location>
</feature>
<keyword evidence="3" id="KW-1003">Cell membrane</keyword>
<dbReference type="AlphaFoldDB" id="A0AA38CNG2"/>
<evidence type="ECO:0000256" key="9">
    <source>
        <dbReference type="ARBA" id="ARBA00022840"/>
    </source>
</evidence>
<evidence type="ECO:0000256" key="6">
    <source>
        <dbReference type="ARBA" id="ARBA00022692"/>
    </source>
</evidence>
<keyword evidence="4" id="KW-0723">Serine/threonine-protein kinase</keyword>
<dbReference type="InterPro" id="IPR008271">
    <property type="entry name" value="Ser/Thr_kinase_AS"/>
</dbReference>
<keyword evidence="16" id="KW-1185">Reference proteome</keyword>
<dbReference type="PROSITE" id="PS50011">
    <property type="entry name" value="PROTEIN_KINASE_DOM"/>
    <property type="match status" value="1"/>
</dbReference>
<comment type="catalytic activity">
    <reaction evidence="12">
        <text>L-threonyl-[protein] + ATP = O-phospho-L-threonyl-[protein] + ADP + H(+)</text>
        <dbReference type="Rhea" id="RHEA:46608"/>
        <dbReference type="Rhea" id="RHEA-COMP:11060"/>
        <dbReference type="Rhea" id="RHEA-COMP:11605"/>
        <dbReference type="ChEBI" id="CHEBI:15378"/>
        <dbReference type="ChEBI" id="CHEBI:30013"/>
        <dbReference type="ChEBI" id="CHEBI:30616"/>
        <dbReference type="ChEBI" id="CHEBI:61977"/>
        <dbReference type="ChEBI" id="CHEBI:456216"/>
        <dbReference type="EC" id="2.7.11.1"/>
    </reaction>
</comment>
<evidence type="ECO:0000256" key="10">
    <source>
        <dbReference type="ARBA" id="ARBA00022989"/>
    </source>
</evidence>
<dbReference type="InterPro" id="IPR047117">
    <property type="entry name" value="PERK1-13-like"/>
</dbReference>
<keyword evidence="7" id="KW-0547">Nucleotide-binding</keyword>
<gene>
    <name evidence="15" type="ORF">KI387_031381</name>
</gene>
<sequence>KGRVVLDWETRIKIAVGAARGLAYLHEDCHPQIIHRDIKSSNILLDNNFEARVSDFGLAKLATDTHSHLTTHVVGTFGYLAPEYVSSGKLTERSDVYSYGVLLLELVTGQRPVDTSRPVGSESLVEWAGPLLNHALEDGKFEALADQKLENNFDGDKMFSMLRVAAACICHSAQRRPRMGQVVRALEGDAGVNDLNNGVKPGHSGQYDLPEHSALFKTFRMMAFGDHEDGKDYSVSISEYALNPSISNSELQRSNIRAS</sequence>
<keyword evidence="10" id="KW-1133">Transmembrane helix</keyword>
<evidence type="ECO:0000256" key="11">
    <source>
        <dbReference type="ARBA" id="ARBA00023136"/>
    </source>
</evidence>
<dbReference type="PROSITE" id="PS00108">
    <property type="entry name" value="PROTEIN_KINASE_ST"/>
    <property type="match status" value="1"/>
</dbReference>
<keyword evidence="8" id="KW-0418">Kinase</keyword>
<evidence type="ECO:0000313" key="16">
    <source>
        <dbReference type="Proteomes" id="UP000824469"/>
    </source>
</evidence>
<evidence type="ECO:0000256" key="4">
    <source>
        <dbReference type="ARBA" id="ARBA00022527"/>
    </source>
</evidence>
<dbReference type="EMBL" id="JAHRHJ020000010">
    <property type="protein sequence ID" value="KAH9299699.1"/>
    <property type="molecule type" value="Genomic_DNA"/>
</dbReference>
<dbReference type="GO" id="GO:0005886">
    <property type="term" value="C:plasma membrane"/>
    <property type="evidence" value="ECO:0007669"/>
    <property type="project" value="UniProtKB-SubCell"/>
</dbReference>
<evidence type="ECO:0000256" key="8">
    <source>
        <dbReference type="ARBA" id="ARBA00022777"/>
    </source>
</evidence>
<protein>
    <recommendedName>
        <fullName evidence="2">non-specific serine/threonine protein kinase</fullName>
        <ecNumber evidence="2">2.7.11.1</ecNumber>
    </recommendedName>
</protein>
<dbReference type="PANTHER" id="PTHR47982">
    <property type="entry name" value="PROLINE-RICH RECEPTOR-LIKE PROTEIN KINASE PERK4"/>
    <property type="match status" value="1"/>
</dbReference>
<dbReference type="EC" id="2.7.11.1" evidence="2"/>
<dbReference type="SUPFAM" id="SSF56112">
    <property type="entry name" value="Protein kinase-like (PK-like)"/>
    <property type="match status" value="1"/>
</dbReference>
<evidence type="ECO:0000256" key="3">
    <source>
        <dbReference type="ARBA" id="ARBA00022475"/>
    </source>
</evidence>
<dbReference type="Proteomes" id="UP000824469">
    <property type="component" value="Unassembled WGS sequence"/>
</dbReference>
<comment type="subcellular location">
    <subcellularLocation>
        <location evidence="1">Cell membrane</location>
        <topology evidence="1">Single-pass membrane protein</topology>
    </subcellularLocation>
</comment>
<feature type="non-terminal residue" evidence="15">
    <location>
        <position position="1"/>
    </location>
</feature>
<feature type="non-terminal residue" evidence="15">
    <location>
        <position position="259"/>
    </location>
</feature>
<evidence type="ECO:0000256" key="1">
    <source>
        <dbReference type="ARBA" id="ARBA00004162"/>
    </source>
</evidence>
<evidence type="ECO:0000256" key="12">
    <source>
        <dbReference type="ARBA" id="ARBA00047899"/>
    </source>
</evidence>
<keyword evidence="9" id="KW-0067">ATP-binding</keyword>
<dbReference type="PANTHER" id="PTHR47982:SF44">
    <property type="entry name" value="PROLINE-RICH RECEPTOR-LIKE PROTEIN KINASE PERK13-RELATED"/>
    <property type="match status" value="1"/>
</dbReference>
<dbReference type="SMART" id="SM00220">
    <property type="entry name" value="S_TKc"/>
    <property type="match status" value="1"/>
</dbReference>
<comment type="catalytic activity">
    <reaction evidence="13">
        <text>L-seryl-[protein] + ATP = O-phospho-L-seryl-[protein] + ADP + H(+)</text>
        <dbReference type="Rhea" id="RHEA:17989"/>
        <dbReference type="Rhea" id="RHEA-COMP:9863"/>
        <dbReference type="Rhea" id="RHEA-COMP:11604"/>
        <dbReference type="ChEBI" id="CHEBI:15378"/>
        <dbReference type="ChEBI" id="CHEBI:29999"/>
        <dbReference type="ChEBI" id="CHEBI:30616"/>
        <dbReference type="ChEBI" id="CHEBI:83421"/>
        <dbReference type="ChEBI" id="CHEBI:456216"/>
        <dbReference type="EC" id="2.7.11.1"/>
    </reaction>
</comment>
<dbReference type="GO" id="GO:0005524">
    <property type="term" value="F:ATP binding"/>
    <property type="evidence" value="ECO:0007669"/>
    <property type="project" value="UniProtKB-KW"/>
</dbReference>
<comment type="caution">
    <text evidence="15">The sequence shown here is derived from an EMBL/GenBank/DDBJ whole genome shotgun (WGS) entry which is preliminary data.</text>
</comment>
<proteinExistence type="predicted"/>
<evidence type="ECO:0000256" key="7">
    <source>
        <dbReference type="ARBA" id="ARBA00022741"/>
    </source>
</evidence>
<dbReference type="Pfam" id="PF00069">
    <property type="entry name" value="Pkinase"/>
    <property type="match status" value="1"/>
</dbReference>
<dbReference type="GO" id="GO:0004674">
    <property type="term" value="F:protein serine/threonine kinase activity"/>
    <property type="evidence" value="ECO:0007669"/>
    <property type="project" value="UniProtKB-KW"/>
</dbReference>
<dbReference type="FunFam" id="1.10.510.10:FF:000173">
    <property type="entry name" value="proline-rich receptor-like protein kinase PERK8"/>
    <property type="match status" value="1"/>
</dbReference>
<evidence type="ECO:0000256" key="13">
    <source>
        <dbReference type="ARBA" id="ARBA00048679"/>
    </source>
</evidence>
<dbReference type="OMA" id="MNNEYDI"/>
<evidence type="ECO:0000256" key="2">
    <source>
        <dbReference type="ARBA" id="ARBA00012513"/>
    </source>
</evidence>
<reference evidence="15 16" key="1">
    <citation type="journal article" date="2021" name="Nat. Plants">
        <title>The Taxus genome provides insights into paclitaxel biosynthesis.</title>
        <authorList>
            <person name="Xiong X."/>
            <person name="Gou J."/>
            <person name="Liao Q."/>
            <person name="Li Y."/>
            <person name="Zhou Q."/>
            <person name="Bi G."/>
            <person name="Li C."/>
            <person name="Du R."/>
            <person name="Wang X."/>
            <person name="Sun T."/>
            <person name="Guo L."/>
            <person name="Liang H."/>
            <person name="Lu P."/>
            <person name="Wu Y."/>
            <person name="Zhang Z."/>
            <person name="Ro D.K."/>
            <person name="Shang Y."/>
            <person name="Huang S."/>
            <person name="Yan J."/>
        </authorList>
    </citation>
    <scope>NUCLEOTIDE SEQUENCE [LARGE SCALE GENOMIC DNA]</scope>
    <source>
        <strain evidence="15">Ta-2019</strain>
    </source>
</reference>
<keyword evidence="11" id="KW-0472">Membrane</keyword>
<accession>A0AA38CNG2</accession>
<keyword evidence="5" id="KW-0808">Transferase</keyword>
<dbReference type="Gene3D" id="1.10.510.10">
    <property type="entry name" value="Transferase(Phosphotransferase) domain 1"/>
    <property type="match status" value="1"/>
</dbReference>
<keyword evidence="6" id="KW-0812">Transmembrane</keyword>
<dbReference type="InterPro" id="IPR000719">
    <property type="entry name" value="Prot_kinase_dom"/>
</dbReference>